<dbReference type="InterPro" id="IPR028051">
    <property type="entry name" value="CheX-like_dom"/>
</dbReference>
<reference evidence="3 4" key="1">
    <citation type="submission" date="2019-02" db="EMBL/GenBank/DDBJ databases">
        <title>Paenibacillus sp. nov., isolated from surface-sterilized tissue of Thalictrum simplex L.</title>
        <authorList>
            <person name="Tuo L."/>
        </authorList>
    </citation>
    <scope>NUCLEOTIDE SEQUENCE [LARGE SCALE GENOMIC DNA]</scope>
    <source>
        <strain evidence="3 4">N2SHLJ1</strain>
    </source>
</reference>
<dbReference type="InterPro" id="IPR028976">
    <property type="entry name" value="CheC-like_sf"/>
</dbReference>
<protein>
    <submittedName>
        <fullName evidence="3">Chemotaxis protein CheX</fullName>
    </submittedName>
</protein>
<name>A0A4Q9DKL7_9BACL</name>
<gene>
    <name evidence="3" type="ORF">EYB31_23315</name>
</gene>
<dbReference type="Proteomes" id="UP000293142">
    <property type="component" value="Unassembled WGS sequence"/>
</dbReference>
<dbReference type="GO" id="GO:0006935">
    <property type="term" value="P:chemotaxis"/>
    <property type="evidence" value="ECO:0007669"/>
    <property type="project" value="UniProtKB-KW"/>
</dbReference>
<evidence type="ECO:0000313" key="4">
    <source>
        <dbReference type="Proteomes" id="UP000293142"/>
    </source>
</evidence>
<dbReference type="EMBL" id="SIRE01000017">
    <property type="protein sequence ID" value="TBL75341.1"/>
    <property type="molecule type" value="Genomic_DNA"/>
</dbReference>
<dbReference type="RefSeq" id="WP_131015828.1">
    <property type="nucleotide sequence ID" value="NZ_SIRE01000017.1"/>
</dbReference>
<feature type="domain" description="Chemotaxis phosphatase CheX-like" evidence="2">
    <location>
        <begin position="43"/>
        <end position="129"/>
    </location>
</feature>
<accession>A0A4Q9DKL7</accession>
<evidence type="ECO:0000256" key="1">
    <source>
        <dbReference type="ARBA" id="ARBA00022500"/>
    </source>
</evidence>
<dbReference type="AlphaFoldDB" id="A0A4Q9DKL7"/>
<evidence type="ECO:0000259" key="2">
    <source>
        <dbReference type="Pfam" id="PF13690"/>
    </source>
</evidence>
<keyword evidence="4" id="KW-1185">Reference proteome</keyword>
<evidence type="ECO:0000313" key="3">
    <source>
        <dbReference type="EMBL" id="TBL75341.1"/>
    </source>
</evidence>
<comment type="caution">
    <text evidence="3">The sequence shown here is derived from an EMBL/GenBank/DDBJ whole genome shotgun (WGS) entry which is preliminary data.</text>
</comment>
<dbReference type="Pfam" id="PF13690">
    <property type="entry name" value="CheX"/>
    <property type="match status" value="1"/>
</dbReference>
<keyword evidence="1" id="KW-0145">Chemotaxis</keyword>
<dbReference type="SUPFAM" id="SSF103039">
    <property type="entry name" value="CheC-like"/>
    <property type="match status" value="1"/>
</dbReference>
<dbReference type="Gene3D" id="3.40.1550.10">
    <property type="entry name" value="CheC-like"/>
    <property type="match status" value="1"/>
</dbReference>
<proteinExistence type="predicted"/>
<dbReference type="OrthoDB" id="2602305at2"/>
<sequence length="168" mass="18529">MQQENGFFEAASRAAVQYFHRLGILKQEAETAEAGEVLFLQDVTAFVQMNGGITGGFLFTLEEGLARELAKRYMLDAITDEEADQYATEVVAEITNVIAGNALTECEIQGVYMGTPLTLVARNAEIRSKCRSKMRHASYITDYGKLQLLYIPAENKAELASILAIRPA</sequence>
<organism evidence="3 4">
    <name type="scientific">Paenibacillus thalictri</name>
    <dbReference type="NCBI Taxonomy" id="2527873"/>
    <lineage>
        <taxon>Bacteria</taxon>
        <taxon>Bacillati</taxon>
        <taxon>Bacillota</taxon>
        <taxon>Bacilli</taxon>
        <taxon>Bacillales</taxon>
        <taxon>Paenibacillaceae</taxon>
        <taxon>Paenibacillus</taxon>
    </lineage>
</organism>